<dbReference type="Proteomes" id="UP001476247">
    <property type="component" value="Unassembled WGS sequence"/>
</dbReference>
<gene>
    <name evidence="1" type="ORF">HPULCUR_010827</name>
</gene>
<comment type="caution">
    <text evidence="1">The sequence shown here is derived from an EMBL/GenBank/DDBJ whole genome shotgun (WGS) entry which is preliminary data.</text>
</comment>
<proteinExistence type="predicted"/>
<accession>A0ABP9YGA3</accession>
<protein>
    <submittedName>
        <fullName evidence="1">Uncharacterized protein</fullName>
    </submittedName>
</protein>
<dbReference type="EMBL" id="BAABUJ010000044">
    <property type="protein sequence ID" value="GAA5805312.1"/>
    <property type="molecule type" value="Genomic_DNA"/>
</dbReference>
<evidence type="ECO:0000313" key="2">
    <source>
        <dbReference type="Proteomes" id="UP001476247"/>
    </source>
</evidence>
<name>A0ABP9YGA3_9FUNG</name>
<organism evidence="1 2">
    <name type="scientific">Helicostylum pulchrum</name>
    <dbReference type="NCBI Taxonomy" id="562976"/>
    <lineage>
        <taxon>Eukaryota</taxon>
        <taxon>Fungi</taxon>
        <taxon>Fungi incertae sedis</taxon>
        <taxon>Mucoromycota</taxon>
        <taxon>Mucoromycotina</taxon>
        <taxon>Mucoromycetes</taxon>
        <taxon>Mucorales</taxon>
        <taxon>Mucorineae</taxon>
        <taxon>Mucoraceae</taxon>
        <taxon>Helicostylum</taxon>
    </lineage>
</organism>
<reference evidence="1 2" key="1">
    <citation type="submission" date="2024-04" db="EMBL/GenBank/DDBJ databases">
        <title>genome sequences of Mucor flavus KT1a and Helicostylum pulchrum KT1b strains isolation_sourced from the surface of a dry-aged beef.</title>
        <authorList>
            <person name="Toyotome T."/>
            <person name="Hosono M."/>
            <person name="Torimaru M."/>
            <person name="Fukuda K."/>
            <person name="Mikami N."/>
        </authorList>
    </citation>
    <scope>NUCLEOTIDE SEQUENCE [LARGE SCALE GENOMIC DNA]</scope>
    <source>
        <strain evidence="1 2">KT1b</strain>
    </source>
</reference>
<evidence type="ECO:0000313" key="1">
    <source>
        <dbReference type="EMBL" id="GAA5805312.1"/>
    </source>
</evidence>
<sequence length="199" mass="22905">MPGHKTTRSKKYPDHKESKAEEVKTFLMSRKSAQLISNSFCYSFVCGMNPEWPKDIDDSKRIKIIEISNATSEYIPSTPVNTVKISANPGRYIPVLSKLLELYEKEHDSILSQLMVALLMLFYIKKTTKDELFFNEDYGFELDDLKGIIGPVNNPFDVFGLDPGRVQVFQATFDDLRRISTKEYYNLTGYTDRSGKLYK</sequence>
<keyword evidence="2" id="KW-1185">Reference proteome</keyword>